<evidence type="ECO:0000256" key="1">
    <source>
        <dbReference type="ARBA" id="ARBA00007151"/>
    </source>
</evidence>
<evidence type="ECO:0000259" key="6">
    <source>
        <dbReference type="Pfam" id="PF00177"/>
    </source>
</evidence>
<dbReference type="AlphaFoldDB" id="A0A382UZV2"/>
<feature type="domain" description="Small ribosomal subunit protein uS7" evidence="6">
    <location>
        <begin position="1"/>
        <end position="125"/>
    </location>
</feature>
<comment type="similarity">
    <text evidence="1">Belongs to the universal ribosomal protein uS7 family.</text>
</comment>
<evidence type="ECO:0000256" key="3">
    <source>
        <dbReference type="ARBA" id="ARBA00022884"/>
    </source>
</evidence>
<organism evidence="7">
    <name type="scientific">marine metagenome</name>
    <dbReference type="NCBI Taxonomy" id="408172"/>
    <lineage>
        <taxon>unclassified sequences</taxon>
        <taxon>metagenomes</taxon>
        <taxon>ecological metagenomes</taxon>
    </lineage>
</organism>
<evidence type="ECO:0000256" key="4">
    <source>
        <dbReference type="ARBA" id="ARBA00022980"/>
    </source>
</evidence>
<dbReference type="InterPro" id="IPR000235">
    <property type="entry name" value="Ribosomal_uS7"/>
</dbReference>
<proteinExistence type="inferred from homology"/>
<sequence>KFINKVMKSGKKSLARKIVYSALDEIESKAKKPGIEIFNQAISNVAPTVILKSRRVGGANYQIPTEIPSEKSQTLAMRWIIEGARSRTGSAYYLRLARELLDASNSQGPAVKRKDDIHKMAEANKAFAHFRW</sequence>
<dbReference type="EMBL" id="UINC01147719">
    <property type="protein sequence ID" value="SVD39208.1"/>
    <property type="molecule type" value="Genomic_DNA"/>
</dbReference>
<protein>
    <recommendedName>
        <fullName evidence="6">Small ribosomal subunit protein uS7 domain-containing protein</fullName>
    </recommendedName>
</protein>
<feature type="non-terminal residue" evidence="7">
    <location>
        <position position="1"/>
    </location>
</feature>
<dbReference type="GO" id="GO:0019843">
    <property type="term" value="F:rRNA binding"/>
    <property type="evidence" value="ECO:0007669"/>
    <property type="project" value="UniProtKB-KW"/>
</dbReference>
<dbReference type="Gene3D" id="1.10.455.10">
    <property type="entry name" value="Ribosomal protein S7 domain"/>
    <property type="match status" value="1"/>
</dbReference>
<evidence type="ECO:0000256" key="5">
    <source>
        <dbReference type="ARBA" id="ARBA00023274"/>
    </source>
</evidence>
<evidence type="ECO:0000313" key="7">
    <source>
        <dbReference type="EMBL" id="SVD39208.1"/>
    </source>
</evidence>
<dbReference type="PANTHER" id="PTHR11205">
    <property type="entry name" value="RIBOSOMAL PROTEIN S7"/>
    <property type="match status" value="1"/>
</dbReference>
<dbReference type="PIRSF" id="PIRSF002122">
    <property type="entry name" value="RPS7p_RPS7a_RPS5e_RPS7o"/>
    <property type="match status" value="1"/>
</dbReference>
<dbReference type="InterPro" id="IPR036823">
    <property type="entry name" value="Ribosomal_uS7_dom_sf"/>
</dbReference>
<dbReference type="Pfam" id="PF00177">
    <property type="entry name" value="Ribosomal_S7"/>
    <property type="match status" value="1"/>
</dbReference>
<reference evidence="7" key="1">
    <citation type="submission" date="2018-05" db="EMBL/GenBank/DDBJ databases">
        <authorList>
            <person name="Lanie J.A."/>
            <person name="Ng W.-L."/>
            <person name="Kazmierczak K.M."/>
            <person name="Andrzejewski T.M."/>
            <person name="Davidsen T.M."/>
            <person name="Wayne K.J."/>
            <person name="Tettelin H."/>
            <person name="Glass J.I."/>
            <person name="Rusch D."/>
            <person name="Podicherti R."/>
            <person name="Tsui H.-C.T."/>
            <person name="Winkler M.E."/>
        </authorList>
    </citation>
    <scope>NUCLEOTIDE SEQUENCE</scope>
</reference>
<dbReference type="InterPro" id="IPR023798">
    <property type="entry name" value="Ribosomal_uS7_dom"/>
</dbReference>
<gene>
    <name evidence="7" type="ORF">METZ01_LOCUS392062</name>
</gene>
<keyword evidence="2" id="KW-0699">rRNA-binding</keyword>
<evidence type="ECO:0000256" key="2">
    <source>
        <dbReference type="ARBA" id="ARBA00022730"/>
    </source>
</evidence>
<dbReference type="CDD" id="cd14869">
    <property type="entry name" value="uS7_Bacteria"/>
    <property type="match status" value="1"/>
</dbReference>
<dbReference type="InterPro" id="IPR005717">
    <property type="entry name" value="Ribosomal_uS7_bac/org-type"/>
</dbReference>
<keyword evidence="4" id="KW-0689">Ribosomal protein</keyword>
<dbReference type="GO" id="GO:0006412">
    <property type="term" value="P:translation"/>
    <property type="evidence" value="ECO:0007669"/>
    <property type="project" value="InterPro"/>
</dbReference>
<keyword evidence="3" id="KW-0694">RNA-binding</keyword>
<dbReference type="SUPFAM" id="SSF47973">
    <property type="entry name" value="Ribosomal protein S7"/>
    <property type="match status" value="1"/>
</dbReference>
<name>A0A382UZV2_9ZZZZ</name>
<keyword evidence="5" id="KW-0687">Ribonucleoprotein</keyword>
<dbReference type="GO" id="GO:0003735">
    <property type="term" value="F:structural constituent of ribosome"/>
    <property type="evidence" value="ECO:0007669"/>
    <property type="project" value="InterPro"/>
</dbReference>
<dbReference type="NCBIfam" id="TIGR01029">
    <property type="entry name" value="rpsG_bact"/>
    <property type="match status" value="1"/>
</dbReference>
<accession>A0A382UZV2</accession>
<dbReference type="HAMAP" id="MF_00480_B">
    <property type="entry name" value="Ribosomal_uS7_B"/>
    <property type="match status" value="1"/>
</dbReference>
<dbReference type="GO" id="GO:0015935">
    <property type="term" value="C:small ribosomal subunit"/>
    <property type="evidence" value="ECO:0007669"/>
    <property type="project" value="InterPro"/>
</dbReference>